<dbReference type="OrthoDB" id="60433at2759"/>
<evidence type="ECO:0000256" key="2">
    <source>
        <dbReference type="SAM" id="MobiDB-lite"/>
    </source>
</evidence>
<dbReference type="SMART" id="SM00248">
    <property type="entry name" value="ANK"/>
    <property type="match status" value="2"/>
</dbReference>
<feature type="region of interest" description="Disordered" evidence="2">
    <location>
        <begin position="472"/>
        <end position="493"/>
    </location>
</feature>
<feature type="repeat" description="ANK" evidence="1">
    <location>
        <begin position="433"/>
        <end position="455"/>
    </location>
</feature>
<dbReference type="RefSeq" id="XP_023930557.1">
    <property type="nucleotide sequence ID" value="XM_024074789.1"/>
</dbReference>
<name>A0A2R2MKG3_LINAN</name>
<gene>
    <name evidence="5" type="primary">LOC106158914</name>
</gene>
<keyword evidence="1" id="KW-0040">ANK repeat</keyword>
<dbReference type="InterPro" id="IPR040355">
    <property type="entry name" value="FAM220A"/>
</dbReference>
<evidence type="ECO:0000259" key="3">
    <source>
        <dbReference type="Pfam" id="PF15487"/>
    </source>
</evidence>
<sequence length="523" mass="58796">MSRGIKDLRELICVSRLTVRHSDDEMDFSDEDGRLSMAFDAMSLGSGSVSSSRESSATSERRASSGTVSPDSGFNTNGLSPEMGTKGNGENAPGHYSSSHTSGGARPKSRKKKKKKTKALDTLPSRHELPKAQPLPPVKRETNTEPGSVGNVSDEDMEIDEESTEINGAKSKDPQPVNFDGMLVFMDATVVADWLHRSNEAVTELTNWVHKGENFVQFAHFWLTDFDPLQRQRIMDMEYGVLLDELTVAFAAGKKNRKLRHSDIVQLLEGIFREYPKKLMSSKGPHMFLDHLDVLTSERRGDYKVLLADVKCSTKNKQFAQWLLATRAFCLVNVWSAIVLFYRTLQGRNVSLPLPPNLVKPKGDVHERRMYQAIRHGFLDVVHYHIRSKKVNPHYRDEHNRTWLFISVICNKPKILQYFITKVKLDPNLPCDTGNTPLHAAANCGNVDLVDLLLRVPTVEVNPVNIQCDQALQGGGETAGGRGRQEGQYGRTDPTGHCHRFWTRCHSEITEINITHGTMRRNH</sequence>
<dbReference type="PANTHER" id="PTHR31980:SF1">
    <property type="entry name" value="PROTEIN FAM220A"/>
    <property type="match status" value="1"/>
</dbReference>
<dbReference type="PANTHER" id="PTHR31980">
    <property type="entry name" value="PROTEIN FAM220A"/>
    <property type="match status" value="1"/>
</dbReference>
<accession>A0A2R2MKG3</accession>
<dbReference type="Pfam" id="PF12796">
    <property type="entry name" value="Ank_2"/>
    <property type="match status" value="1"/>
</dbReference>
<dbReference type="STRING" id="7574.A0A2R2MKG3"/>
<keyword evidence="4" id="KW-1185">Reference proteome</keyword>
<evidence type="ECO:0000256" key="1">
    <source>
        <dbReference type="PROSITE-ProRule" id="PRU00023"/>
    </source>
</evidence>
<dbReference type="KEGG" id="lak:106158914"/>
<dbReference type="InterPro" id="IPR029155">
    <property type="entry name" value="SIPAR"/>
</dbReference>
<dbReference type="Pfam" id="PF15487">
    <property type="entry name" value="FAM220"/>
    <property type="match status" value="1"/>
</dbReference>
<feature type="compositionally biased region" description="Basic residues" evidence="2">
    <location>
        <begin position="107"/>
        <end position="117"/>
    </location>
</feature>
<dbReference type="Gene3D" id="1.25.40.20">
    <property type="entry name" value="Ankyrin repeat-containing domain"/>
    <property type="match status" value="1"/>
</dbReference>
<proteinExistence type="predicted"/>
<feature type="compositionally biased region" description="Acidic residues" evidence="2">
    <location>
        <begin position="153"/>
        <end position="164"/>
    </location>
</feature>
<dbReference type="InterPro" id="IPR002110">
    <property type="entry name" value="Ankyrin_rpt"/>
</dbReference>
<dbReference type="AlphaFoldDB" id="A0A2R2MKG3"/>
<dbReference type="GeneID" id="106158914"/>
<feature type="compositionally biased region" description="Low complexity" evidence="2">
    <location>
        <begin position="44"/>
        <end position="58"/>
    </location>
</feature>
<evidence type="ECO:0000313" key="5">
    <source>
        <dbReference type="RefSeq" id="XP_023930557.1"/>
    </source>
</evidence>
<feature type="compositionally biased region" description="Gly residues" evidence="2">
    <location>
        <begin position="473"/>
        <end position="482"/>
    </location>
</feature>
<organism evidence="4 5">
    <name type="scientific">Lingula anatina</name>
    <name type="common">Brachiopod</name>
    <name type="synonym">Lingula unguis</name>
    <dbReference type="NCBI Taxonomy" id="7574"/>
    <lineage>
        <taxon>Eukaryota</taxon>
        <taxon>Metazoa</taxon>
        <taxon>Spiralia</taxon>
        <taxon>Lophotrochozoa</taxon>
        <taxon>Brachiopoda</taxon>
        <taxon>Linguliformea</taxon>
        <taxon>Lingulata</taxon>
        <taxon>Lingulida</taxon>
        <taxon>Linguloidea</taxon>
        <taxon>Lingulidae</taxon>
        <taxon>Lingula</taxon>
    </lineage>
</organism>
<dbReference type="InterPro" id="IPR036770">
    <property type="entry name" value="Ankyrin_rpt-contain_sf"/>
</dbReference>
<dbReference type="InParanoid" id="A0A2R2MKG3"/>
<feature type="compositionally biased region" description="Polar residues" evidence="2">
    <location>
        <begin position="68"/>
        <end position="79"/>
    </location>
</feature>
<reference evidence="5" key="1">
    <citation type="submission" date="2025-08" db="UniProtKB">
        <authorList>
            <consortium name="RefSeq"/>
        </authorList>
    </citation>
    <scope>IDENTIFICATION</scope>
    <source>
        <tissue evidence="5">Gonads</tissue>
    </source>
</reference>
<feature type="domain" description="SIPAR" evidence="3">
    <location>
        <begin position="6"/>
        <end position="332"/>
    </location>
</feature>
<protein>
    <submittedName>
        <fullName evidence="5">Uncharacterized protein LOC106158914</fullName>
    </submittedName>
</protein>
<dbReference type="Proteomes" id="UP000085678">
    <property type="component" value="Unplaced"/>
</dbReference>
<dbReference type="PROSITE" id="PS50297">
    <property type="entry name" value="ANK_REP_REGION"/>
    <property type="match status" value="1"/>
</dbReference>
<evidence type="ECO:0000313" key="4">
    <source>
        <dbReference type="Proteomes" id="UP000085678"/>
    </source>
</evidence>
<dbReference type="PROSITE" id="PS50088">
    <property type="entry name" value="ANK_REPEAT"/>
    <property type="match status" value="1"/>
</dbReference>
<feature type="region of interest" description="Disordered" evidence="2">
    <location>
        <begin position="44"/>
        <end position="173"/>
    </location>
</feature>
<dbReference type="SUPFAM" id="SSF48403">
    <property type="entry name" value="Ankyrin repeat"/>
    <property type="match status" value="1"/>
</dbReference>